<feature type="domain" description="GIY-YIG" evidence="2">
    <location>
        <begin position="108"/>
        <end position="172"/>
    </location>
</feature>
<accession>A0A2A2EX26</accession>
<reference evidence="3 4" key="1">
    <citation type="submission" date="2017-08" db="EMBL/GenBank/DDBJ databases">
        <title>The strain WRN001 was isolated from Binhai saline alkaline soil, Tianjin, China.</title>
        <authorList>
            <person name="Liu D."/>
            <person name="Zhang G."/>
        </authorList>
    </citation>
    <scope>NUCLEOTIDE SEQUENCE [LARGE SCALE GENOMIC DNA]</scope>
    <source>
        <strain evidence="3 4">WN019</strain>
    </source>
</reference>
<protein>
    <recommendedName>
        <fullName evidence="2">GIY-YIG domain-containing protein</fullName>
    </recommendedName>
</protein>
<evidence type="ECO:0000259" key="2">
    <source>
        <dbReference type="Pfam" id="PF01541"/>
    </source>
</evidence>
<dbReference type="Pfam" id="PF01541">
    <property type="entry name" value="GIY-YIG"/>
    <property type="match status" value="1"/>
</dbReference>
<name>A0A2A2EX26_9EURY</name>
<evidence type="ECO:0000256" key="1">
    <source>
        <dbReference type="SAM" id="MobiDB-lite"/>
    </source>
</evidence>
<feature type="region of interest" description="Disordered" evidence="1">
    <location>
        <begin position="68"/>
        <end position="101"/>
    </location>
</feature>
<proteinExistence type="predicted"/>
<gene>
    <name evidence="3" type="ORF">CK500_16615</name>
</gene>
<keyword evidence="4" id="KW-1185">Reference proteome</keyword>
<dbReference type="InterPro" id="IPR000305">
    <property type="entry name" value="GIY-YIG_endonuc"/>
</dbReference>
<dbReference type="EMBL" id="NSKC01000023">
    <property type="protein sequence ID" value="PAU77014.1"/>
    <property type="molecule type" value="Genomic_DNA"/>
</dbReference>
<sequence>MKSDRIELPADKQLVEKVIQDRTEQGSVHFVYVLECVDWVEERARERVKDVYDLGTKEDLRFFQKDHKTDDPRHFQKNINNKNTNGSSKSQKQGFTERESDFNPPSWYYLALDAERVYYVGCTADVYSRINQHMEGKSSGGANFTTVFPPTHLVEVYGFQNKDRAYEAEREVGSELTENEEYAYFS</sequence>
<dbReference type="Gene3D" id="3.40.1440.10">
    <property type="entry name" value="GIY-YIG endonuclease"/>
    <property type="match status" value="1"/>
</dbReference>
<evidence type="ECO:0000313" key="3">
    <source>
        <dbReference type="EMBL" id="PAU77014.1"/>
    </source>
</evidence>
<dbReference type="Proteomes" id="UP000218083">
    <property type="component" value="Unassembled WGS sequence"/>
</dbReference>
<evidence type="ECO:0000313" key="4">
    <source>
        <dbReference type="Proteomes" id="UP000218083"/>
    </source>
</evidence>
<dbReference type="AlphaFoldDB" id="A0A2A2EX26"/>
<dbReference type="RefSeq" id="WP_095638297.1">
    <property type="nucleotide sequence ID" value="NZ_NSKC01000023.1"/>
</dbReference>
<feature type="compositionally biased region" description="Polar residues" evidence="1">
    <location>
        <begin position="77"/>
        <end position="94"/>
    </location>
</feature>
<organism evidence="3 4">
    <name type="scientific">Halorubrum salipaludis</name>
    <dbReference type="NCBI Taxonomy" id="2032630"/>
    <lineage>
        <taxon>Archaea</taxon>
        <taxon>Methanobacteriati</taxon>
        <taxon>Methanobacteriota</taxon>
        <taxon>Stenosarchaea group</taxon>
        <taxon>Halobacteria</taxon>
        <taxon>Halobacteriales</taxon>
        <taxon>Haloferacaceae</taxon>
        <taxon>Halorubrum</taxon>
    </lineage>
</organism>
<comment type="caution">
    <text evidence="3">The sequence shown here is derived from an EMBL/GenBank/DDBJ whole genome shotgun (WGS) entry which is preliminary data.</text>
</comment>
<dbReference type="InterPro" id="IPR035901">
    <property type="entry name" value="GIY-YIG_endonuc_sf"/>
</dbReference>
<dbReference type="SUPFAM" id="SSF82771">
    <property type="entry name" value="GIY-YIG endonuclease"/>
    <property type="match status" value="1"/>
</dbReference>
<dbReference type="OrthoDB" id="350830at2157"/>